<feature type="region of interest" description="Disordered" evidence="1">
    <location>
        <begin position="1"/>
        <end position="46"/>
    </location>
</feature>
<sequence>MCWRPPQREDGGYGVRGVEEAGAPEAPPPGEEAPPPEDHRGGPRPIGRLFPLTVLLIAAAAAPLMKRIPALPPGTSDTTLTAMTATCSAAPSAVSAVLCRCSAAYRVPPSAHRYTANAGEERSPANSLAGPRSTAADAMANREPSDHSSANFRAPGRQASGSGAQGQETPLLELELELEPGPDALPDQRLDQRPNQLPGTGSSGSSTAVPPRAAPPLGSLLWDRYSCSCRFSSLQVNRDRCVFSWQLSTWSQRSKQVCFSWQLSTWSQRSKQQLSPVGSASSPVGSASSPVGSASSPVGSTFSSLCSFSCRDSKQNLKPCSANSHEAHRCFEEFFCLSGRRGRGGKEEEEERQ</sequence>
<reference evidence="2 3" key="1">
    <citation type="submission" date="2020-03" db="EMBL/GenBank/DDBJ databases">
        <title>Dissostichus mawsoni Genome sequencing and assembly.</title>
        <authorList>
            <person name="Park H."/>
        </authorList>
    </citation>
    <scope>NUCLEOTIDE SEQUENCE [LARGE SCALE GENOMIC DNA]</scope>
    <source>
        <strain evidence="2">DM0001</strain>
        <tissue evidence="2">Muscle</tissue>
    </source>
</reference>
<proteinExistence type="predicted"/>
<feature type="compositionally biased region" description="Low complexity" evidence="1">
    <location>
        <begin position="275"/>
        <end position="296"/>
    </location>
</feature>
<feature type="region of interest" description="Disordered" evidence="1">
    <location>
        <begin position="274"/>
        <end position="296"/>
    </location>
</feature>
<name>A0A7J5Z740_DISMA</name>
<protein>
    <submittedName>
        <fullName evidence="2">Uncharacterized protein</fullName>
    </submittedName>
</protein>
<feature type="compositionally biased region" description="Low complexity" evidence="1">
    <location>
        <begin position="158"/>
        <end position="167"/>
    </location>
</feature>
<feature type="region of interest" description="Disordered" evidence="1">
    <location>
        <begin position="181"/>
        <end position="212"/>
    </location>
</feature>
<evidence type="ECO:0000313" key="2">
    <source>
        <dbReference type="EMBL" id="KAF3857575.1"/>
    </source>
</evidence>
<evidence type="ECO:0000256" key="1">
    <source>
        <dbReference type="SAM" id="MobiDB-lite"/>
    </source>
</evidence>
<feature type="region of interest" description="Disordered" evidence="1">
    <location>
        <begin position="115"/>
        <end position="167"/>
    </location>
</feature>
<evidence type="ECO:0000313" key="3">
    <source>
        <dbReference type="Proteomes" id="UP000518266"/>
    </source>
</evidence>
<gene>
    <name evidence="2" type="ORF">F7725_010776</name>
</gene>
<organism evidence="2 3">
    <name type="scientific">Dissostichus mawsoni</name>
    <name type="common">Antarctic cod</name>
    <dbReference type="NCBI Taxonomy" id="36200"/>
    <lineage>
        <taxon>Eukaryota</taxon>
        <taxon>Metazoa</taxon>
        <taxon>Chordata</taxon>
        <taxon>Craniata</taxon>
        <taxon>Vertebrata</taxon>
        <taxon>Euteleostomi</taxon>
        <taxon>Actinopterygii</taxon>
        <taxon>Neopterygii</taxon>
        <taxon>Teleostei</taxon>
        <taxon>Neoteleostei</taxon>
        <taxon>Acanthomorphata</taxon>
        <taxon>Eupercaria</taxon>
        <taxon>Perciformes</taxon>
        <taxon>Notothenioidei</taxon>
        <taxon>Nototheniidae</taxon>
        <taxon>Dissostichus</taxon>
    </lineage>
</organism>
<feature type="compositionally biased region" description="Basic and acidic residues" evidence="1">
    <location>
        <begin position="1"/>
        <end position="11"/>
    </location>
</feature>
<dbReference type="AlphaFoldDB" id="A0A7J5Z740"/>
<dbReference type="Proteomes" id="UP000518266">
    <property type="component" value="Unassembled WGS sequence"/>
</dbReference>
<accession>A0A7J5Z740</accession>
<comment type="caution">
    <text evidence="2">The sequence shown here is derived from an EMBL/GenBank/DDBJ whole genome shotgun (WGS) entry which is preliminary data.</text>
</comment>
<feature type="compositionally biased region" description="Polar residues" evidence="1">
    <location>
        <begin position="193"/>
        <end position="208"/>
    </location>
</feature>
<dbReference type="EMBL" id="JAAKFY010000004">
    <property type="protein sequence ID" value="KAF3857575.1"/>
    <property type="molecule type" value="Genomic_DNA"/>
</dbReference>
<keyword evidence="3" id="KW-1185">Reference proteome</keyword>